<dbReference type="InterPro" id="IPR027094">
    <property type="entry name" value="Mitofusin_fam"/>
</dbReference>
<feature type="coiled-coil region" evidence="6">
    <location>
        <begin position="471"/>
        <end position="519"/>
    </location>
</feature>
<proteinExistence type="predicted"/>
<evidence type="ECO:0000256" key="6">
    <source>
        <dbReference type="SAM" id="Coils"/>
    </source>
</evidence>
<feature type="compositionally biased region" description="Low complexity" evidence="7">
    <location>
        <begin position="549"/>
        <end position="558"/>
    </location>
</feature>
<comment type="caution">
    <text evidence="9">The sequence shown here is derived from an EMBL/GenBank/DDBJ whole genome shotgun (WGS) entry which is preliminary data.</text>
</comment>
<dbReference type="RefSeq" id="WP_144941651.1">
    <property type="nucleotide sequence ID" value="NZ_JBHTIU010000003.1"/>
</dbReference>
<keyword evidence="4" id="KW-0342">GTP-binding</keyword>
<keyword evidence="3" id="KW-0378">Hydrolase</keyword>
<evidence type="ECO:0000256" key="4">
    <source>
        <dbReference type="ARBA" id="ARBA00023134"/>
    </source>
</evidence>
<keyword evidence="5" id="KW-0472">Membrane</keyword>
<evidence type="ECO:0000256" key="7">
    <source>
        <dbReference type="SAM" id="MobiDB-lite"/>
    </source>
</evidence>
<gene>
    <name evidence="9" type="ORF">ACFQ03_01655</name>
</gene>
<reference evidence="10" key="1">
    <citation type="journal article" date="2019" name="Int. J. Syst. Evol. Microbiol.">
        <title>The Global Catalogue of Microorganisms (GCM) 10K type strain sequencing project: providing services to taxonomists for standard genome sequencing and annotation.</title>
        <authorList>
            <consortium name="The Broad Institute Genomics Platform"/>
            <consortium name="The Broad Institute Genome Sequencing Center for Infectious Disease"/>
            <person name="Wu L."/>
            <person name="Ma J."/>
        </authorList>
    </citation>
    <scope>NUCLEOTIDE SEQUENCE [LARGE SCALE GENOMIC DNA]</scope>
    <source>
        <strain evidence="10">CCUG 57263</strain>
    </source>
</reference>
<comment type="subcellular location">
    <subcellularLocation>
        <location evidence="1">Membrane</location>
    </subcellularLocation>
</comment>
<keyword evidence="6" id="KW-0175">Coiled coil</keyword>
<organism evidence="9 10">
    <name type="scientific">Paenibacillus residui</name>
    <dbReference type="NCBI Taxonomy" id="629724"/>
    <lineage>
        <taxon>Bacteria</taxon>
        <taxon>Bacillati</taxon>
        <taxon>Bacillota</taxon>
        <taxon>Bacilli</taxon>
        <taxon>Bacillales</taxon>
        <taxon>Paenibacillaceae</taxon>
        <taxon>Paenibacillus</taxon>
    </lineage>
</organism>
<protein>
    <submittedName>
        <fullName evidence="9">Dynamin family protein</fullName>
    </submittedName>
</protein>
<evidence type="ECO:0000256" key="3">
    <source>
        <dbReference type="ARBA" id="ARBA00022801"/>
    </source>
</evidence>
<dbReference type="Gene3D" id="3.40.50.300">
    <property type="entry name" value="P-loop containing nucleotide triphosphate hydrolases"/>
    <property type="match status" value="2"/>
</dbReference>
<dbReference type="CDD" id="cd09912">
    <property type="entry name" value="DLP_2"/>
    <property type="match status" value="2"/>
</dbReference>
<dbReference type="SUPFAM" id="SSF52540">
    <property type="entry name" value="P-loop containing nucleoside triphosphate hydrolases"/>
    <property type="match status" value="2"/>
</dbReference>
<feature type="region of interest" description="Disordered" evidence="7">
    <location>
        <begin position="527"/>
        <end position="586"/>
    </location>
</feature>
<evidence type="ECO:0000259" key="8">
    <source>
        <dbReference type="Pfam" id="PF00350"/>
    </source>
</evidence>
<evidence type="ECO:0000256" key="1">
    <source>
        <dbReference type="ARBA" id="ARBA00004370"/>
    </source>
</evidence>
<dbReference type="PANTHER" id="PTHR10465:SF0">
    <property type="entry name" value="SARCALUMENIN"/>
    <property type="match status" value="1"/>
</dbReference>
<dbReference type="Pfam" id="PF00350">
    <property type="entry name" value="Dynamin_N"/>
    <property type="match status" value="2"/>
</dbReference>
<accession>A0ABW3D5A5</accession>
<dbReference type="InterPro" id="IPR045063">
    <property type="entry name" value="Dynamin_N"/>
</dbReference>
<feature type="domain" description="Dynamin N-terminal" evidence="8">
    <location>
        <begin position="630"/>
        <end position="855"/>
    </location>
</feature>
<evidence type="ECO:0000256" key="2">
    <source>
        <dbReference type="ARBA" id="ARBA00022741"/>
    </source>
</evidence>
<sequence>MNGVETIAKLASDMQAAGDSRHADKMMQLESKLASGQLYFAFCGHFSAGKSSLINRLCGAKLLPSSPIPTSANIVSIRNGEGEVSVYRNGREQPDRIEPDQLSEYCKNGEDIRSVDIRYPIPFLGERAVLLDTPGIDSTDDAHRMATESALHLADVVFYVMDYNHVQSETNFAFTKQLQDWGKPVYLIVNQIDKHREAELPFEQYKESVRQSFANWNITPDGILYLSVKHPEHPHHEWPKLIWLLRKLMLMAEPLRNQSVAASSEQLIREHAATVASAREEEKARLMAEIEQADGGDEALARYEEKQEQLNRLKELPLQLQAEWRKEISSIIDNANLTPATTRDLAHHYLQSRKPGFKVGFFSRAAQTEKEISSRLDAFYSDFAEKIKAGLSWHLQDFIKQQAEKHELLNELEEDRLKELEFSLPASWIAEQVHTGAVFSNEYTLNFSKQLSSEVKTMFRQAATGLIEELISKLSLRMQKEQQQLEAELMELESALGSHRRLQQIEQEEREELQRMLNLSRGALPRSALQLPAPGDYNEEEFAGERSSDPVAAAPSDSAMKKPEVLPAESEAETESSSANRVQDQRNRLRRMADTLRQAANLTKDLAALQNVSRSMLDKAERMENNRFTVALFGAFSAGKSSFANALIGERILPVSPNPTTAAINTILPPTDDCPHGTVKVVMKTEEAVLEEIRFSLDVLGKPGGSREECLRTIAGIHPEQISEGGKPHYAFLKAVEKGWGAAADKLGKELTADLEQFASYVAEEEKSCFVESVRLYYSNPLTEQGMVFVDTPGADSINARHTGVAFNYIKNADAILFVTYYNHAFSQADREFLQQLGRVKDSFELDKMFFIVNAADLAADAEELDAVVKHVEANLTSHGVRNPRIYPVSSQQAVEGKLQNDPLLLRQSGILEFERQFIRFTYEELSEMAIRSARYELQRAVGTMREWIQGAQQSEGERKRRLLTLENAYTEVAAALQAPESGTGHNELAKELQELLYYVKQRMMFRFGEFYNLAFNPGALHEDGRDIRMALRAAYFDLLRLISYNLSQEVLATTLRLEQFMNSFAQKKLEKLWKDIELKFPGYSPHRFEAESFDTPEVDESVTVPEPDVKGLQRAFKNGKSFFEGGGKEKLRQQLEAELGTVIQQYLDLHAERLQTAYGRQLADRLEQLGQKELQMVKDHYQGLKDAMEMKIDVGQLIEIRDRLAALAE</sequence>
<dbReference type="InterPro" id="IPR027417">
    <property type="entry name" value="P-loop_NTPase"/>
</dbReference>
<evidence type="ECO:0000256" key="5">
    <source>
        <dbReference type="ARBA" id="ARBA00023136"/>
    </source>
</evidence>
<evidence type="ECO:0000313" key="10">
    <source>
        <dbReference type="Proteomes" id="UP001597120"/>
    </source>
</evidence>
<dbReference type="PANTHER" id="PTHR10465">
    <property type="entry name" value="TRANSMEMBRANE GTPASE FZO1"/>
    <property type="match status" value="1"/>
</dbReference>
<name>A0ABW3D5A5_9BACL</name>
<keyword evidence="2" id="KW-0547">Nucleotide-binding</keyword>
<dbReference type="EMBL" id="JBHTIU010000003">
    <property type="protein sequence ID" value="MFD0867854.1"/>
    <property type="molecule type" value="Genomic_DNA"/>
</dbReference>
<feature type="domain" description="Dynamin N-terminal" evidence="8">
    <location>
        <begin position="41"/>
        <end position="191"/>
    </location>
</feature>
<evidence type="ECO:0000313" key="9">
    <source>
        <dbReference type="EMBL" id="MFD0867854.1"/>
    </source>
</evidence>
<dbReference type="Proteomes" id="UP001597120">
    <property type="component" value="Unassembled WGS sequence"/>
</dbReference>
<keyword evidence="10" id="KW-1185">Reference proteome</keyword>